<dbReference type="SUPFAM" id="SSF51445">
    <property type="entry name" value="(Trans)glycosidases"/>
    <property type="match status" value="1"/>
</dbReference>
<accession>A0A1B6L5Y3</accession>
<comment type="similarity">
    <text evidence="1">Belongs to the glycosyl hydrolase 79 family.</text>
</comment>
<name>A0A1B6L5Y3_9HEMI</name>
<reference evidence="3" key="1">
    <citation type="submission" date="2015-11" db="EMBL/GenBank/DDBJ databases">
        <title>De novo transcriptome assembly of four potential Pierce s Disease insect vectors from Arizona vineyards.</title>
        <authorList>
            <person name="Tassone E.E."/>
        </authorList>
    </citation>
    <scope>NUCLEOTIDE SEQUENCE</scope>
</reference>
<dbReference type="Gene3D" id="3.20.20.80">
    <property type="entry name" value="Glycosidases"/>
    <property type="match status" value="1"/>
</dbReference>
<sequence>MERFYLSVLVITAVYITHCTIQTIKRGNSNDAKTVQTFVLNVSESLHHTSKFFLSFSIDSREIRDGLCNPSLRNAELIRLTSYLAPGYLRVGGIEANRLVFEEESSVLEPKLKLNPNDTFYMSGSKWTEIYTFAEQSGLKILFDLNVLLRNHSHWNSSNAKSLIDFSASKGYQVDWQLGNEPNAFQHNFNVTLSPSQLAEDFSALRHLLNSYPTYHKALVVGPDVTSPRRSPQEVTMPAERFLQKFLDSGGKSYPVDVVAWHHYYLHWNATMSDFLSPAVFDSLEEVMDIIKDVVERSRLPLWIAESGSASGGGVAGVSDRFAASFSLLDRLGVCARRGLNLVVRQSLYAGHYALIHRTTLRPNP</sequence>
<dbReference type="GO" id="GO:0016798">
    <property type="term" value="F:hydrolase activity, acting on glycosyl bonds"/>
    <property type="evidence" value="ECO:0007669"/>
    <property type="project" value="InterPro"/>
</dbReference>
<feature type="chain" id="PRO_5008587119" evidence="2">
    <location>
        <begin position="22"/>
        <end position="365"/>
    </location>
</feature>
<dbReference type="AlphaFoldDB" id="A0A1B6L5Y3"/>
<dbReference type="EMBL" id="GEBQ01020901">
    <property type="protein sequence ID" value="JAT19076.1"/>
    <property type="molecule type" value="Transcribed_RNA"/>
</dbReference>
<dbReference type="GO" id="GO:0005615">
    <property type="term" value="C:extracellular space"/>
    <property type="evidence" value="ECO:0007669"/>
    <property type="project" value="TreeGrafter"/>
</dbReference>
<protein>
    <submittedName>
        <fullName evidence="3">Uncharacterized protein</fullName>
    </submittedName>
</protein>
<dbReference type="GO" id="GO:0016020">
    <property type="term" value="C:membrane"/>
    <property type="evidence" value="ECO:0007669"/>
    <property type="project" value="InterPro"/>
</dbReference>
<evidence type="ECO:0000313" key="3">
    <source>
        <dbReference type="EMBL" id="JAT19076.1"/>
    </source>
</evidence>
<feature type="signal peptide" evidence="2">
    <location>
        <begin position="1"/>
        <end position="21"/>
    </location>
</feature>
<keyword evidence="2" id="KW-0732">Signal</keyword>
<evidence type="ECO:0000256" key="2">
    <source>
        <dbReference type="SAM" id="SignalP"/>
    </source>
</evidence>
<dbReference type="PANTHER" id="PTHR46145">
    <property type="entry name" value="HEPARANASE"/>
    <property type="match status" value="1"/>
</dbReference>
<gene>
    <name evidence="3" type="ORF">g.12439</name>
</gene>
<dbReference type="InterPro" id="IPR017853">
    <property type="entry name" value="GH"/>
</dbReference>
<organism evidence="3">
    <name type="scientific">Graphocephala atropunctata</name>
    <dbReference type="NCBI Taxonomy" id="36148"/>
    <lineage>
        <taxon>Eukaryota</taxon>
        <taxon>Metazoa</taxon>
        <taxon>Ecdysozoa</taxon>
        <taxon>Arthropoda</taxon>
        <taxon>Hexapoda</taxon>
        <taxon>Insecta</taxon>
        <taxon>Pterygota</taxon>
        <taxon>Neoptera</taxon>
        <taxon>Paraneoptera</taxon>
        <taxon>Hemiptera</taxon>
        <taxon>Auchenorrhyncha</taxon>
        <taxon>Membracoidea</taxon>
        <taxon>Cicadellidae</taxon>
        <taxon>Cicadellinae</taxon>
        <taxon>Cicadellini</taxon>
        <taxon>Graphocephala</taxon>
    </lineage>
</organism>
<proteinExistence type="inferred from homology"/>
<dbReference type="InterPro" id="IPR005199">
    <property type="entry name" value="Glyco_hydro_79"/>
</dbReference>
<dbReference type="PANTHER" id="PTHR46145:SF4">
    <property type="entry name" value="HEPARANASE"/>
    <property type="match status" value="1"/>
</dbReference>
<evidence type="ECO:0000256" key="1">
    <source>
        <dbReference type="ARBA" id="ARBA00009800"/>
    </source>
</evidence>
<dbReference type="Pfam" id="PF03662">
    <property type="entry name" value="Glyco_hydro_79n"/>
    <property type="match status" value="1"/>
</dbReference>
<dbReference type="GO" id="GO:0031012">
    <property type="term" value="C:extracellular matrix"/>
    <property type="evidence" value="ECO:0007669"/>
    <property type="project" value="TreeGrafter"/>
</dbReference>